<gene>
    <name evidence="1" type="ORF">S01H1_66674</name>
</gene>
<organism evidence="1">
    <name type="scientific">marine sediment metagenome</name>
    <dbReference type="NCBI Taxonomy" id="412755"/>
    <lineage>
        <taxon>unclassified sequences</taxon>
        <taxon>metagenomes</taxon>
        <taxon>ecological metagenomes</taxon>
    </lineage>
</organism>
<feature type="non-terminal residue" evidence="1">
    <location>
        <position position="1"/>
    </location>
</feature>
<accession>X0XAT6</accession>
<evidence type="ECO:0000313" key="1">
    <source>
        <dbReference type="EMBL" id="GAG32502.1"/>
    </source>
</evidence>
<proteinExistence type="predicted"/>
<name>X0XAT6_9ZZZZ</name>
<protein>
    <submittedName>
        <fullName evidence="1">Uncharacterized protein</fullName>
    </submittedName>
</protein>
<comment type="caution">
    <text evidence="1">The sequence shown here is derived from an EMBL/GenBank/DDBJ whole genome shotgun (WGS) entry which is preliminary data.</text>
</comment>
<dbReference type="EMBL" id="BARS01044100">
    <property type="protein sequence ID" value="GAG32502.1"/>
    <property type="molecule type" value="Genomic_DNA"/>
</dbReference>
<reference evidence="1" key="1">
    <citation type="journal article" date="2014" name="Front. Microbiol.">
        <title>High frequency of phylogenetically diverse reductive dehalogenase-homologous genes in deep subseafloor sedimentary metagenomes.</title>
        <authorList>
            <person name="Kawai M."/>
            <person name="Futagami T."/>
            <person name="Toyoda A."/>
            <person name="Takaki Y."/>
            <person name="Nishi S."/>
            <person name="Hori S."/>
            <person name="Arai W."/>
            <person name="Tsubouchi T."/>
            <person name="Morono Y."/>
            <person name="Uchiyama I."/>
            <person name="Ito T."/>
            <person name="Fujiyama A."/>
            <person name="Inagaki F."/>
            <person name="Takami H."/>
        </authorList>
    </citation>
    <scope>NUCLEOTIDE SEQUENCE</scope>
    <source>
        <strain evidence="1">Expedition CK06-06</strain>
    </source>
</reference>
<sequence>DNPGLRRRVEQTTYSIMKDLAENHRNGTVYWYKNRCDMRITAFYKDYETLESIPDWGVDMPQMDPEPEWHRLEHGYDEAKGRLDLDDLQGAAQFRGGECLSKEWLGDMYQTLEWKCAFGHSLIGKPYTVLKAGHWCPECVPPPWNYDEEARRNPFFAQVWYPNHDKDENNFYAEDCVRDIAAADRDRTR</sequence>
<dbReference type="AlphaFoldDB" id="X0XAT6"/>